<evidence type="ECO:0000313" key="5">
    <source>
        <dbReference type="Proteomes" id="UP001627154"/>
    </source>
</evidence>
<feature type="compositionally biased region" description="Polar residues" evidence="1">
    <location>
        <begin position="1629"/>
        <end position="1640"/>
    </location>
</feature>
<gene>
    <name evidence="4" type="ORF">TKK_020186</name>
</gene>
<dbReference type="SMART" id="SM00703">
    <property type="entry name" value="NRF"/>
    <property type="match status" value="1"/>
</dbReference>
<protein>
    <recommendedName>
        <fullName evidence="3">Nose resistant-to-fluoxetine protein N-terminal domain-containing protein</fullName>
    </recommendedName>
</protein>
<feature type="compositionally biased region" description="Acidic residues" evidence="1">
    <location>
        <begin position="370"/>
        <end position="408"/>
    </location>
</feature>
<feature type="region of interest" description="Disordered" evidence="1">
    <location>
        <begin position="144"/>
        <end position="190"/>
    </location>
</feature>
<keyword evidence="2" id="KW-0472">Membrane</keyword>
<feature type="compositionally biased region" description="Low complexity" evidence="1">
    <location>
        <begin position="1306"/>
        <end position="1316"/>
    </location>
</feature>
<keyword evidence="5" id="KW-1185">Reference proteome</keyword>
<feature type="transmembrane region" description="Helical" evidence="2">
    <location>
        <begin position="833"/>
        <end position="851"/>
    </location>
</feature>
<feature type="compositionally biased region" description="Low complexity" evidence="1">
    <location>
        <begin position="600"/>
        <end position="612"/>
    </location>
</feature>
<feature type="compositionally biased region" description="Acidic residues" evidence="1">
    <location>
        <begin position="293"/>
        <end position="309"/>
    </location>
</feature>
<feature type="region of interest" description="Disordered" evidence="1">
    <location>
        <begin position="1595"/>
        <end position="1644"/>
    </location>
</feature>
<feature type="region of interest" description="Disordered" evidence="1">
    <location>
        <begin position="1303"/>
        <end position="1324"/>
    </location>
</feature>
<feature type="compositionally biased region" description="Basic and acidic residues" evidence="1">
    <location>
        <begin position="409"/>
        <end position="419"/>
    </location>
</feature>
<feature type="compositionally biased region" description="Polar residues" evidence="1">
    <location>
        <begin position="1356"/>
        <end position="1365"/>
    </location>
</feature>
<dbReference type="Proteomes" id="UP001627154">
    <property type="component" value="Unassembled WGS sequence"/>
</dbReference>
<proteinExistence type="predicted"/>
<feature type="compositionally biased region" description="Basic and acidic residues" evidence="1">
    <location>
        <begin position="216"/>
        <end position="285"/>
    </location>
</feature>
<name>A0ABD2VTY9_9HYME</name>
<evidence type="ECO:0000259" key="3">
    <source>
        <dbReference type="SMART" id="SM00703"/>
    </source>
</evidence>
<feature type="transmembrane region" description="Helical" evidence="2">
    <location>
        <begin position="9"/>
        <end position="30"/>
    </location>
</feature>
<feature type="region of interest" description="Disordered" evidence="1">
    <location>
        <begin position="1500"/>
        <end position="1523"/>
    </location>
</feature>
<feature type="compositionally biased region" description="Basic and acidic residues" evidence="1">
    <location>
        <begin position="529"/>
        <end position="540"/>
    </location>
</feature>
<dbReference type="InterPro" id="IPR006621">
    <property type="entry name" value="Nose-resist-to-fluoxetine_N"/>
</dbReference>
<dbReference type="PANTHER" id="PTHR11161">
    <property type="entry name" value="O-ACYLTRANSFERASE"/>
    <property type="match status" value="1"/>
</dbReference>
<organism evidence="4 5">
    <name type="scientific">Trichogramma kaykai</name>
    <dbReference type="NCBI Taxonomy" id="54128"/>
    <lineage>
        <taxon>Eukaryota</taxon>
        <taxon>Metazoa</taxon>
        <taxon>Ecdysozoa</taxon>
        <taxon>Arthropoda</taxon>
        <taxon>Hexapoda</taxon>
        <taxon>Insecta</taxon>
        <taxon>Pterygota</taxon>
        <taxon>Neoptera</taxon>
        <taxon>Endopterygota</taxon>
        <taxon>Hymenoptera</taxon>
        <taxon>Apocrita</taxon>
        <taxon>Proctotrupomorpha</taxon>
        <taxon>Chalcidoidea</taxon>
        <taxon>Trichogrammatidae</taxon>
        <taxon>Trichogramma</taxon>
    </lineage>
</organism>
<dbReference type="Pfam" id="PF01757">
    <property type="entry name" value="Acyl_transf_3"/>
    <property type="match status" value="1"/>
</dbReference>
<feature type="compositionally biased region" description="Basic and acidic residues" evidence="1">
    <location>
        <begin position="489"/>
        <end position="499"/>
    </location>
</feature>
<evidence type="ECO:0000313" key="4">
    <source>
        <dbReference type="EMBL" id="KAL3383816.1"/>
    </source>
</evidence>
<reference evidence="4 5" key="1">
    <citation type="journal article" date="2024" name="bioRxiv">
        <title>A reference genome for Trichogramma kaykai: A tiny desert-dwelling parasitoid wasp with competing sex-ratio distorters.</title>
        <authorList>
            <person name="Culotta J."/>
            <person name="Lindsey A.R."/>
        </authorList>
    </citation>
    <scope>NUCLEOTIDE SEQUENCE [LARGE SCALE GENOMIC DNA]</scope>
    <source>
        <strain evidence="4 5">KSX58</strain>
    </source>
</reference>
<feature type="transmembrane region" description="Helical" evidence="2">
    <location>
        <begin position="1218"/>
        <end position="1241"/>
    </location>
</feature>
<dbReference type="PANTHER" id="PTHR11161:SF4">
    <property type="entry name" value="DROP DEAD"/>
    <property type="match status" value="1"/>
</dbReference>
<feature type="compositionally biased region" description="Basic and acidic residues" evidence="1">
    <location>
        <begin position="310"/>
        <end position="333"/>
    </location>
</feature>
<feature type="compositionally biased region" description="Basic and acidic residues" evidence="1">
    <location>
        <begin position="550"/>
        <end position="576"/>
    </location>
</feature>
<feature type="region of interest" description="Disordered" evidence="1">
    <location>
        <begin position="1345"/>
        <end position="1408"/>
    </location>
</feature>
<dbReference type="EMBL" id="JBJJXI010000181">
    <property type="protein sequence ID" value="KAL3383816.1"/>
    <property type="molecule type" value="Genomic_DNA"/>
</dbReference>
<feature type="compositionally biased region" description="Basic and acidic residues" evidence="1">
    <location>
        <begin position="1752"/>
        <end position="1765"/>
    </location>
</feature>
<sequence length="1843" mass="213735">MALPMSGKYCIIVPVVFILVSSFLFTGYAFRVRDSISGNVDTYHSASGKCTTESSSSKQLKRQFDKVSVRGSFAKSRQNPLNVNHEKNEIVAHLNSKKKEILVISNVVNDIDDEIDNDDDHIQIEVEEDNEFSESLEAENIKVPDSSKNKLREESTKKNNVRNVKDEKYNRKIQESENKQNQNEKNRKLIPEQAVKVNNNKVEKQINDQNQFQEISKNKERREGRVTKTNEQKLKRETSSQKVKDEINDEESKFISEIEKKRDEERLHRLKKEVEESKLRGEKNVKKLKNTNSDEETDQIFGEDTEIGEQSDKGSDEENNNKTNDDINEKNCEENDEDDDDENDSERDEEVEESNEEEKINEDKTKEDDKENDEENEEENENEDEEENEVSEEENEEEDEEEIEESEEENKQETEKENEVSDEEIEEEDEEDEGDEVIEEVNNEENEEEDEENEVSEEVSEEENEEEDEENEVSEEVSEEENEEEDKENEVSEKVKKEENEEEDDENDDDNYQSNQNTSNEDDIDDEDNYAKENNKKTDSGDDNNDDDEHEKSQDENESSKIDKYSEISVEERLEEDKLEDEEVENINQTEDKMSRVKNDSSSSKNHNSIKNVTTKNFDEKPDEILDSSPSNRPEVLSNTLNPLNDVFLGIPTFVPNFTAAENRDCRLHGSIFLEQLRNYKLWALQMLDSSAKIPAGLLRGNVNQFGDFDQCLAVSANITVKKKIIQMQGKYCLANIDFVALENATKLPVHLMQSQELIKGNMHDPGHFVPKFTTANWAICIPAACSVQDAKKAIQSALAHYVETIGIKFDVDVDSNMCYVKQENQTYSKETFGVLYLFGIFITITIIATIKDYFKSSGEKGSYSTRMIMSFSLRRTLRDLFGYKPPSSHEIGCIHGIRTLATIALFVAHKLIPLSRIPYVNRSSLTEIASSPLSVVLRTSLFYTDSFLLLSGVLTAYNMSEELKKRGEIRWLNRLVARYIRLTPLLVVVIFWYAYVMEHIGSGPQWNSVVKNNADMCKESLWINLLYFQNFLPFQEMCATHTHQLALDMQLFLVAPAIVFYLVMKPIFGTLIVLLLIQISATFRYFATAHNNLSLVIFHGMTVDQLYKTANLTYTLPHHRATPYLFGVILGVILHRTGKKVHIYKIFVLLGWIIATALGAWSLLSPWRLATKNYVYNVEEATFYAVLSPIASAISLCWVIFACFTDHGGIINRMLSNYWMIFFSKLSYAIYLSQFAVFFYNVGTVRYSSEFQLFKVIDIFEIIAVLVVSIILTLLFDIPMQEVKSVIIECSETITYDSVKLPQESSSPHVNDSSSVKLTSEQVTSEGTNDSWLSRIRELRKSETRHYEDNELDNPYQNSRYGSQDSRRHSFVRSKAYDEWDDRESRRSSRPDPYYVDDRGGSRYDYRRSSSRYEDDYDYIHPNDRYYASGYSRSPMRDIDNRYRRSASRDKPYDSDVSTREYSRRPVITINREENYRNSRKPYSRMYEQQRSISTDTEFEGYGNRRSSAHINGRRSAEPRMNSEDEWAEEMYVRRSRFSSQEREGVQPPVNDDEIELWNSLKRRSSAEGKLALLREPMRPGDMELWTVSKMALGSSLDPDDDEVEEGLYHQQRREYREQGPPLREKSSQGFTETQPTSYDNDDDVISYEFSLNKNDKKITVQDLSRLSADNDSINWNKLDVKSGLIKRESIIKSQASEEDPEYIIPERPKLVEQEQEHPFKKAWQLQKSRSEEEGRPFIVKDQKSSNLLPDKSKEAKEAVDDQKNNSTAQSEDLDQAPDVSCDVTIIWQPRNKYKESNVKSDSDMSSTSHQWSDEENENFRERRKSNDENWSWTECETEKLD</sequence>
<feature type="transmembrane region" description="Helical" evidence="2">
    <location>
        <begin position="1052"/>
        <end position="1078"/>
    </location>
</feature>
<feature type="transmembrane region" description="Helical" evidence="2">
    <location>
        <begin position="1184"/>
        <end position="1206"/>
    </location>
</feature>
<dbReference type="InterPro" id="IPR002656">
    <property type="entry name" value="Acyl_transf_3_dom"/>
</dbReference>
<accession>A0ABD2VTY9</accession>
<dbReference type="Pfam" id="PF20146">
    <property type="entry name" value="NRF"/>
    <property type="match status" value="1"/>
</dbReference>
<feature type="compositionally biased region" description="Acidic residues" evidence="1">
    <location>
        <begin position="420"/>
        <end position="488"/>
    </location>
</feature>
<comment type="caution">
    <text evidence="4">The sequence shown here is derived from an EMBL/GenBank/DDBJ whole genome shotgun (WGS) entry which is preliminary data.</text>
</comment>
<keyword evidence="2" id="KW-1133">Transmembrane helix</keyword>
<feature type="transmembrane region" description="Helical" evidence="2">
    <location>
        <begin position="1144"/>
        <end position="1164"/>
    </location>
</feature>
<feature type="compositionally biased region" description="Basic and acidic residues" evidence="1">
    <location>
        <begin position="1819"/>
        <end position="1829"/>
    </location>
</feature>
<dbReference type="InterPro" id="IPR052728">
    <property type="entry name" value="O2_lipid_transport_reg"/>
</dbReference>
<feature type="domain" description="Nose resistant-to-fluoxetine protein N-terminal" evidence="3">
    <location>
        <begin position="663"/>
        <end position="813"/>
    </location>
</feature>
<feature type="transmembrane region" description="Helical" evidence="2">
    <location>
        <begin position="1253"/>
        <end position="1277"/>
    </location>
</feature>
<evidence type="ECO:0000256" key="1">
    <source>
        <dbReference type="SAM" id="MobiDB-lite"/>
    </source>
</evidence>
<feature type="compositionally biased region" description="Basic and acidic residues" evidence="1">
    <location>
        <begin position="1730"/>
        <end position="1745"/>
    </location>
</feature>
<feature type="compositionally biased region" description="Basic and acidic residues" evidence="1">
    <location>
        <begin position="1794"/>
        <end position="1804"/>
    </location>
</feature>
<feature type="transmembrane region" description="Helical" evidence="2">
    <location>
        <begin position="980"/>
        <end position="997"/>
    </location>
</feature>
<feature type="compositionally biased region" description="Acidic residues" evidence="1">
    <location>
        <begin position="334"/>
        <end position="356"/>
    </location>
</feature>
<feature type="region of interest" description="Disordered" evidence="1">
    <location>
        <begin position="1713"/>
        <end position="1843"/>
    </location>
</feature>
<feature type="compositionally biased region" description="Basic and acidic residues" evidence="1">
    <location>
        <begin position="1436"/>
        <end position="1461"/>
    </location>
</feature>
<evidence type="ECO:0000256" key="2">
    <source>
        <dbReference type="SAM" id="Phobius"/>
    </source>
</evidence>
<feature type="compositionally biased region" description="Basic and acidic residues" evidence="1">
    <location>
        <begin position="590"/>
        <end position="599"/>
    </location>
</feature>
<keyword evidence="2" id="KW-0812">Transmembrane</keyword>
<feature type="compositionally biased region" description="Basic and acidic residues" evidence="1">
    <location>
        <begin position="1613"/>
        <end position="1628"/>
    </location>
</feature>
<feature type="region of interest" description="Disordered" evidence="1">
    <location>
        <begin position="216"/>
        <end position="634"/>
    </location>
</feature>
<feature type="compositionally biased region" description="Basic and acidic residues" evidence="1">
    <location>
        <begin position="357"/>
        <end position="369"/>
    </location>
</feature>
<feature type="compositionally biased region" description="Acidic residues" evidence="1">
    <location>
        <begin position="500"/>
        <end position="511"/>
    </location>
</feature>
<feature type="region of interest" description="Disordered" evidence="1">
    <location>
        <begin position="1424"/>
        <end position="1461"/>
    </location>
</feature>
<feature type="compositionally biased region" description="Basic and acidic residues" evidence="1">
    <location>
        <begin position="1376"/>
        <end position="1408"/>
    </location>
</feature>